<sequence>MHGVRHWSVHIAQNWDVLGPFPIHAREQHFLSPSFPLDKVTKPIDLDASYPSSLADGGRVHWSKASSDPDSNLTVSFPHIRWASLRSTEGWAALQHHVVLRTTLTVLPPRSDSDSQTRPTIPNLLLQIKKGSFFTLVPTDVEDHVFIPEWYSGNIYEVDHAPSHLVRFPTVPSPVSPTVYHLYISGDYEIRLFGDPRDIGSEVPALNISVNVCLNSPTVAMRREASRDVIPDFVDGFAFGDALGIGLRCVSTSSWTVTALSPSPESRQAVSPKTFGITLSLLHETLFVMGQTRILPVRIAQSRVFSGDTLSFDVHATSGESSLVLPVQVHVCQLDSCSMADTTAIKAAYFSPDTAPLGFITLPPKNLNALHQVPGPPIMALHGAGVDIFKQPFWVDAIPRQERSWVILPEGRSPWGLDWHGPSADDAWGTVSALDVILKTCSRRNAWAIAPEKVVIIGHSNGGQGTWHNAARQPDRVVAIIPAAGYIKAQAYVPLTQSRSAHFIDPFLRAILEFSFTPDDNDLFLSNLVDTPVLVIHGGADKNVPTWHSREAVSILKTWATDAIVDYREDQGNGHWYPSVFRNAQVKAFLDSVLAEKRDSPRRSATFTLTTAVPADTGSLHGWRILNLLSPGRLARLTVDMVEGVVVVRTSNVGRFSIDVALLDCSATGHQRMHYNRSRRAWLTVLFPELLWQVEGEFKAPFPRLHIHNGFRSTSPYTILRSSGPLKIVVSGGGNSGHEMSVARRLAHDLGVYYKLDADIVLETDVMVPSPSPDGRRTLGELESGNVVVIGSPSGRYIRQCLEKGKTAFSIADRQKGPSVLQLRGETLNDPSQGIVFTHPHESSPSSTMLFIIAHDRSGLERAARLFPTRTGLALADWMVIGKRADEVGASGIQKAGLWGSSWEYHSGMSWQH</sequence>
<gene>
    <name evidence="3" type="ORF">EDB92DRAFT_1789221</name>
</gene>
<reference evidence="3" key="1">
    <citation type="submission" date="2022-01" db="EMBL/GenBank/DDBJ databases">
        <title>Comparative genomics reveals a dynamic genome evolution in the ectomycorrhizal milk-cap (Lactarius) mushrooms.</title>
        <authorList>
            <consortium name="DOE Joint Genome Institute"/>
            <person name="Lebreton A."/>
            <person name="Tang N."/>
            <person name="Kuo A."/>
            <person name="LaButti K."/>
            <person name="Drula E."/>
            <person name="Barry K."/>
            <person name="Clum A."/>
            <person name="Lipzen A."/>
            <person name="Mousain D."/>
            <person name="Ng V."/>
            <person name="Wang R."/>
            <person name="Wang X."/>
            <person name="Dai Y."/>
            <person name="Henrissat B."/>
            <person name="Grigoriev I.V."/>
            <person name="Guerin-Laguette A."/>
            <person name="Yu F."/>
            <person name="Martin F.M."/>
        </authorList>
    </citation>
    <scope>NUCLEOTIDE SEQUENCE</scope>
    <source>
        <strain evidence="3">QP</strain>
    </source>
</reference>
<dbReference type="AlphaFoldDB" id="A0AAD4LT28"/>
<dbReference type="GO" id="GO:0006508">
    <property type="term" value="P:proteolysis"/>
    <property type="evidence" value="ECO:0007669"/>
    <property type="project" value="InterPro"/>
</dbReference>
<organism evidence="3 4">
    <name type="scientific">Lactarius akahatsu</name>
    <dbReference type="NCBI Taxonomy" id="416441"/>
    <lineage>
        <taxon>Eukaryota</taxon>
        <taxon>Fungi</taxon>
        <taxon>Dikarya</taxon>
        <taxon>Basidiomycota</taxon>
        <taxon>Agaricomycotina</taxon>
        <taxon>Agaricomycetes</taxon>
        <taxon>Russulales</taxon>
        <taxon>Russulaceae</taxon>
        <taxon>Lactarius</taxon>
    </lineage>
</organism>
<keyword evidence="1" id="KW-0732">Signal</keyword>
<dbReference type="SUPFAM" id="SSF53474">
    <property type="entry name" value="alpha/beta-Hydrolases"/>
    <property type="match status" value="1"/>
</dbReference>
<evidence type="ECO:0000256" key="1">
    <source>
        <dbReference type="ARBA" id="ARBA00022729"/>
    </source>
</evidence>
<proteinExistence type="predicted"/>
<name>A0AAD4LT28_9AGAM</name>
<keyword evidence="4" id="KW-1185">Reference proteome</keyword>
<evidence type="ECO:0000313" key="4">
    <source>
        <dbReference type="Proteomes" id="UP001201163"/>
    </source>
</evidence>
<feature type="domain" description="Peptidase S9 prolyl oligopeptidase catalytic" evidence="2">
    <location>
        <begin position="414"/>
        <end position="590"/>
    </location>
</feature>
<dbReference type="EMBL" id="JAKELL010000001">
    <property type="protein sequence ID" value="KAH9001432.1"/>
    <property type="molecule type" value="Genomic_DNA"/>
</dbReference>
<dbReference type="PANTHER" id="PTHR43037">
    <property type="entry name" value="UNNAMED PRODUCT-RELATED"/>
    <property type="match status" value="1"/>
</dbReference>
<dbReference type="Gene3D" id="3.40.50.1820">
    <property type="entry name" value="alpha/beta hydrolase"/>
    <property type="match status" value="1"/>
</dbReference>
<dbReference type="Pfam" id="PF00326">
    <property type="entry name" value="Peptidase_S9"/>
    <property type="match status" value="1"/>
</dbReference>
<dbReference type="PANTHER" id="PTHR43037:SF4">
    <property type="entry name" value="PEPTIDASE S9 PROLYL OLIGOPEPTIDASE CATALYTIC DOMAIN-CONTAINING PROTEIN"/>
    <property type="match status" value="1"/>
</dbReference>
<dbReference type="InterPro" id="IPR050955">
    <property type="entry name" value="Plant_Biomass_Hydrol_Est"/>
</dbReference>
<dbReference type="Proteomes" id="UP001201163">
    <property type="component" value="Unassembled WGS sequence"/>
</dbReference>
<dbReference type="InterPro" id="IPR029058">
    <property type="entry name" value="AB_hydrolase_fold"/>
</dbReference>
<dbReference type="GO" id="GO:0008236">
    <property type="term" value="F:serine-type peptidase activity"/>
    <property type="evidence" value="ECO:0007669"/>
    <property type="project" value="InterPro"/>
</dbReference>
<comment type="caution">
    <text evidence="3">The sequence shown here is derived from an EMBL/GenBank/DDBJ whole genome shotgun (WGS) entry which is preliminary data.</text>
</comment>
<evidence type="ECO:0000313" key="3">
    <source>
        <dbReference type="EMBL" id="KAH9001432.1"/>
    </source>
</evidence>
<evidence type="ECO:0000259" key="2">
    <source>
        <dbReference type="Pfam" id="PF00326"/>
    </source>
</evidence>
<dbReference type="InterPro" id="IPR001375">
    <property type="entry name" value="Peptidase_S9_cat"/>
</dbReference>
<accession>A0AAD4LT28</accession>
<protein>
    <recommendedName>
        <fullName evidence="2">Peptidase S9 prolyl oligopeptidase catalytic domain-containing protein</fullName>
    </recommendedName>
</protein>